<gene>
    <name evidence="2" type="ORF">Cch01nite_39340</name>
</gene>
<organism evidence="2 3">
    <name type="scientific">Cellulomonas chitinilytica</name>
    <dbReference type="NCBI Taxonomy" id="398759"/>
    <lineage>
        <taxon>Bacteria</taxon>
        <taxon>Bacillati</taxon>
        <taxon>Actinomycetota</taxon>
        <taxon>Actinomycetes</taxon>
        <taxon>Micrococcales</taxon>
        <taxon>Cellulomonadaceae</taxon>
        <taxon>Cellulomonas</taxon>
    </lineage>
</organism>
<accession>A0A919U0S4</accession>
<protein>
    <submittedName>
        <fullName evidence="2">Phosphotransferase</fullName>
    </submittedName>
</protein>
<dbReference type="SUPFAM" id="SSF56112">
    <property type="entry name" value="Protein kinase-like (PK-like)"/>
    <property type="match status" value="1"/>
</dbReference>
<evidence type="ECO:0000313" key="3">
    <source>
        <dbReference type="Proteomes" id="UP000632740"/>
    </source>
</evidence>
<dbReference type="PANTHER" id="PTHR21310">
    <property type="entry name" value="AMINOGLYCOSIDE PHOSPHOTRANSFERASE-RELATED-RELATED"/>
    <property type="match status" value="1"/>
</dbReference>
<feature type="domain" description="Aminoglycoside phosphotransferase" evidence="1">
    <location>
        <begin position="27"/>
        <end position="264"/>
    </location>
</feature>
<sequence length="331" mass="36405">MTVAEQPLTTDDALRALVAPLGRMVSYEQLKGGMFATTYRVTLDDGTRVIAKTAPTETHRLLTYEHDLIRTEALVYRLAEGRDLLMPTVLLTDFSRTVLPSDVVVVTHLDGQPLVDVGFGEGDERSARAEFELGAFMARLHAVQGERFGYPNEANGLVGDTWAQAYGRMVEALLADAERTGTTFPADEIRAAVAANLHHLDAVEQPCLVHTDLWPGNLFVDPETGALVGIIDTERAIWADPLYDLVGAEAMSSGAVNPRLLAGYESVAGTPVDILSEGPATRLTMYRLSLTMIMITEINPREFEGDWLVEYRQTLWSNLRTFLGRLAQTAR</sequence>
<dbReference type="InterPro" id="IPR011009">
    <property type="entry name" value="Kinase-like_dom_sf"/>
</dbReference>
<dbReference type="Gene3D" id="3.90.1200.10">
    <property type="match status" value="1"/>
</dbReference>
<dbReference type="RefSeq" id="WP_239071125.1">
    <property type="nucleotide sequence ID" value="NZ_BONK01000017.1"/>
</dbReference>
<reference evidence="2" key="1">
    <citation type="submission" date="2021-01" db="EMBL/GenBank/DDBJ databases">
        <title>Whole genome shotgun sequence of Cellulomonas chitinilytica NBRC 110799.</title>
        <authorList>
            <person name="Komaki H."/>
            <person name="Tamura T."/>
        </authorList>
    </citation>
    <scope>NUCLEOTIDE SEQUENCE</scope>
    <source>
        <strain evidence="2">NBRC 110799</strain>
    </source>
</reference>
<dbReference type="EMBL" id="BONK01000017">
    <property type="protein sequence ID" value="GIG23210.1"/>
    <property type="molecule type" value="Genomic_DNA"/>
</dbReference>
<dbReference type="InterPro" id="IPR051678">
    <property type="entry name" value="AGP_Transferase"/>
</dbReference>
<name>A0A919U0S4_9CELL</name>
<dbReference type="AlphaFoldDB" id="A0A919U0S4"/>
<dbReference type="PANTHER" id="PTHR21310:SF15">
    <property type="entry name" value="AMINOGLYCOSIDE PHOSPHOTRANSFERASE DOMAIN-CONTAINING PROTEIN"/>
    <property type="match status" value="1"/>
</dbReference>
<dbReference type="Proteomes" id="UP000632740">
    <property type="component" value="Unassembled WGS sequence"/>
</dbReference>
<comment type="caution">
    <text evidence="2">The sequence shown here is derived from an EMBL/GenBank/DDBJ whole genome shotgun (WGS) entry which is preliminary data.</text>
</comment>
<keyword evidence="3" id="KW-1185">Reference proteome</keyword>
<proteinExistence type="predicted"/>
<dbReference type="Pfam" id="PF01636">
    <property type="entry name" value="APH"/>
    <property type="match status" value="1"/>
</dbReference>
<dbReference type="Gene3D" id="3.30.200.20">
    <property type="entry name" value="Phosphorylase Kinase, domain 1"/>
    <property type="match status" value="1"/>
</dbReference>
<dbReference type="InterPro" id="IPR002575">
    <property type="entry name" value="Aminoglycoside_PTrfase"/>
</dbReference>
<evidence type="ECO:0000313" key="2">
    <source>
        <dbReference type="EMBL" id="GIG23210.1"/>
    </source>
</evidence>
<evidence type="ECO:0000259" key="1">
    <source>
        <dbReference type="Pfam" id="PF01636"/>
    </source>
</evidence>